<protein>
    <submittedName>
        <fullName evidence="3">Uncharacterized protein</fullName>
    </submittedName>
</protein>
<accession>A0AAX2INL1</accession>
<evidence type="ECO:0000313" key="4">
    <source>
        <dbReference type="Proteomes" id="UP000190669"/>
    </source>
</evidence>
<evidence type="ECO:0000313" key="3">
    <source>
        <dbReference type="EMBL" id="SQA91395.1"/>
    </source>
</evidence>
<dbReference type="EMBL" id="UAVR01000014">
    <property type="protein sequence ID" value="SQA91395.1"/>
    <property type="molecule type" value="Genomic_DNA"/>
</dbReference>
<dbReference type="EMBL" id="FUZE01000004">
    <property type="protein sequence ID" value="SKB59931.1"/>
    <property type="molecule type" value="Genomic_DNA"/>
</dbReference>
<dbReference type="RefSeq" id="WP_123920783.1">
    <property type="nucleotide sequence ID" value="NZ_CP033934.1"/>
</dbReference>
<comment type="caution">
    <text evidence="3">The sequence shown here is derived from an EMBL/GenBank/DDBJ whole genome shotgun (WGS) entry which is preliminary data.</text>
</comment>
<sequence length="108" mass="12083">MKTKFIVLSLIVAGICTMSCRQDDESPTEEAFQSSLKQENNEVESQRNSTDSIVVENAETDPPRDGTHWKVDEANQTKKIDSLSLLLQDNPDNGPKDPPRDGTHWKGK</sequence>
<evidence type="ECO:0000313" key="2">
    <source>
        <dbReference type="EMBL" id="SKB59931.1"/>
    </source>
</evidence>
<evidence type="ECO:0000256" key="1">
    <source>
        <dbReference type="SAM" id="MobiDB-lite"/>
    </source>
</evidence>
<feature type="compositionally biased region" description="Basic and acidic residues" evidence="1">
    <location>
        <begin position="94"/>
        <end position="108"/>
    </location>
</feature>
<feature type="region of interest" description="Disordered" evidence="1">
    <location>
        <begin position="27"/>
        <end position="108"/>
    </location>
</feature>
<keyword evidence="4" id="KW-1185">Reference proteome</keyword>
<organism evidence="3 5">
    <name type="scientific">Chryseobacterium balustinum</name>
    <dbReference type="NCBI Taxonomy" id="246"/>
    <lineage>
        <taxon>Bacteria</taxon>
        <taxon>Pseudomonadati</taxon>
        <taxon>Bacteroidota</taxon>
        <taxon>Flavobacteriia</taxon>
        <taxon>Flavobacteriales</taxon>
        <taxon>Weeksellaceae</taxon>
        <taxon>Chryseobacterium group</taxon>
        <taxon>Chryseobacterium</taxon>
    </lineage>
</organism>
<evidence type="ECO:0000313" key="5">
    <source>
        <dbReference type="Proteomes" id="UP000251937"/>
    </source>
</evidence>
<reference evidence="3 5" key="2">
    <citation type="submission" date="2018-06" db="EMBL/GenBank/DDBJ databases">
        <authorList>
            <consortium name="Pathogen Informatics"/>
            <person name="Doyle S."/>
        </authorList>
    </citation>
    <scope>NUCLEOTIDE SEQUENCE [LARGE SCALE GENOMIC DNA]</scope>
    <source>
        <strain evidence="3 5">NCTC11212</strain>
    </source>
</reference>
<dbReference type="AlphaFoldDB" id="A0AAX2INL1"/>
<proteinExistence type="predicted"/>
<name>A0AAX2INL1_9FLAO</name>
<dbReference type="Proteomes" id="UP000251937">
    <property type="component" value="Unassembled WGS sequence"/>
</dbReference>
<dbReference type="Proteomes" id="UP000190669">
    <property type="component" value="Unassembled WGS sequence"/>
</dbReference>
<feature type="compositionally biased region" description="Basic and acidic residues" evidence="1">
    <location>
        <begin position="61"/>
        <end position="81"/>
    </location>
</feature>
<reference evidence="2 4" key="1">
    <citation type="submission" date="2017-02" db="EMBL/GenBank/DDBJ databases">
        <authorList>
            <person name="Varghese N."/>
            <person name="Submissions S."/>
        </authorList>
    </citation>
    <scope>NUCLEOTIDE SEQUENCE [LARGE SCALE GENOMIC DNA]</scope>
    <source>
        <strain evidence="2 4">DSM 16775</strain>
    </source>
</reference>
<gene>
    <name evidence="3" type="ORF">NCTC11212_03028</name>
    <name evidence="2" type="ORF">SAMN05421800_10439</name>
</gene>